<dbReference type="EMBL" id="PJQY01000312">
    <property type="protein sequence ID" value="PQQ13177.1"/>
    <property type="molecule type" value="Genomic_DNA"/>
</dbReference>
<evidence type="ECO:0000313" key="1">
    <source>
        <dbReference type="EMBL" id="PQQ13177.1"/>
    </source>
</evidence>
<reference evidence="1 2" key="1">
    <citation type="submission" date="2018-02" db="EMBL/GenBank/DDBJ databases">
        <title>Draft genome of wild Prunus yedoensis var. nudiflora.</title>
        <authorList>
            <person name="Baek S."/>
            <person name="Kim J.-H."/>
            <person name="Choi K."/>
            <person name="Kim G.-B."/>
            <person name="Cho A."/>
            <person name="Jang H."/>
            <person name="Shin C.-H."/>
            <person name="Yu H.-J."/>
            <person name="Mun J.-H."/>
        </authorList>
    </citation>
    <scope>NUCLEOTIDE SEQUENCE [LARGE SCALE GENOMIC DNA]</scope>
    <source>
        <strain evidence="2">cv. Jeju island</strain>
        <tissue evidence="1">Leaf</tissue>
    </source>
</reference>
<proteinExistence type="predicted"/>
<comment type="caution">
    <text evidence="1">The sequence shown here is derived from an EMBL/GenBank/DDBJ whole genome shotgun (WGS) entry which is preliminary data.</text>
</comment>
<protein>
    <submittedName>
        <fullName evidence="1">Uncharacterized protein</fullName>
    </submittedName>
</protein>
<name>A0A314Z4L8_PRUYE</name>
<evidence type="ECO:0000313" key="2">
    <source>
        <dbReference type="Proteomes" id="UP000250321"/>
    </source>
</evidence>
<gene>
    <name evidence="1" type="ORF">Pyn_03284</name>
</gene>
<organism evidence="1 2">
    <name type="scientific">Prunus yedoensis var. nudiflora</name>
    <dbReference type="NCBI Taxonomy" id="2094558"/>
    <lineage>
        <taxon>Eukaryota</taxon>
        <taxon>Viridiplantae</taxon>
        <taxon>Streptophyta</taxon>
        <taxon>Embryophyta</taxon>
        <taxon>Tracheophyta</taxon>
        <taxon>Spermatophyta</taxon>
        <taxon>Magnoliopsida</taxon>
        <taxon>eudicotyledons</taxon>
        <taxon>Gunneridae</taxon>
        <taxon>Pentapetalae</taxon>
        <taxon>rosids</taxon>
        <taxon>fabids</taxon>
        <taxon>Rosales</taxon>
        <taxon>Rosaceae</taxon>
        <taxon>Amygdaloideae</taxon>
        <taxon>Amygdaleae</taxon>
        <taxon>Prunus</taxon>
    </lineage>
</organism>
<sequence>MPKRASPRAQPWTWTLAILTHYGSGTVNLLSDRTVYKSRARIAEMHDLGGGRQQRKDVPGGSHEMRYLGQLAVAPAALYRELSTFPLIGF</sequence>
<dbReference type="AlphaFoldDB" id="A0A314Z4L8"/>
<keyword evidence="2" id="KW-1185">Reference proteome</keyword>
<dbReference type="Proteomes" id="UP000250321">
    <property type="component" value="Unassembled WGS sequence"/>
</dbReference>
<accession>A0A314Z4L8</accession>